<feature type="compositionally biased region" description="Polar residues" evidence="1">
    <location>
        <begin position="265"/>
        <end position="286"/>
    </location>
</feature>
<proteinExistence type="predicted"/>
<dbReference type="Pfam" id="PF00498">
    <property type="entry name" value="FHA"/>
    <property type="match status" value="1"/>
</dbReference>
<dbReference type="PROSITE" id="PS50006">
    <property type="entry name" value="FHA_DOMAIN"/>
    <property type="match status" value="1"/>
</dbReference>
<comment type="caution">
    <text evidence="3">The sequence shown here is derived from an EMBL/GenBank/DDBJ whole genome shotgun (WGS) entry which is preliminary data.</text>
</comment>
<dbReference type="Gene3D" id="2.60.200.20">
    <property type="match status" value="1"/>
</dbReference>
<reference evidence="4" key="1">
    <citation type="journal article" date="2019" name="Int. J. Syst. Evol. Microbiol.">
        <title>The Global Catalogue of Microorganisms (GCM) 10K type strain sequencing project: providing services to taxonomists for standard genome sequencing and annotation.</title>
        <authorList>
            <consortium name="The Broad Institute Genomics Platform"/>
            <consortium name="The Broad Institute Genome Sequencing Center for Infectious Disease"/>
            <person name="Wu L."/>
            <person name="Ma J."/>
        </authorList>
    </citation>
    <scope>NUCLEOTIDE SEQUENCE [LARGE SCALE GENOMIC DNA]</scope>
    <source>
        <strain evidence="4">JCM 17551</strain>
    </source>
</reference>
<dbReference type="CDD" id="cd00060">
    <property type="entry name" value="FHA"/>
    <property type="match status" value="1"/>
</dbReference>
<dbReference type="InterPro" id="IPR008984">
    <property type="entry name" value="SMAD_FHA_dom_sf"/>
</dbReference>
<evidence type="ECO:0000256" key="1">
    <source>
        <dbReference type="SAM" id="MobiDB-lite"/>
    </source>
</evidence>
<accession>A0ABP7M9U1</accession>
<feature type="region of interest" description="Disordered" evidence="1">
    <location>
        <begin position="249"/>
        <end position="286"/>
    </location>
</feature>
<dbReference type="InterPro" id="IPR017735">
    <property type="entry name" value="T6SS_FHA"/>
</dbReference>
<sequence length="479" mass="51316">MLLELTVVSYHRLSPRQVAVKTFDQMGGTIGRSESSDWYLPDPERVVSGTHARIEQRGSSFFITDLSTNGLFVNRSVEPLGIDNAQILNDGDFLSLGEYEIEVRVVSEKSTATEPVVGASSVESRVSSQSNLKPDVGMGIPMSDIAGLQVASSGSSSSPSAVGQAGAVSSVSTADHISTVGRVESVQSVDAASVSSTLDDHFLPPSPEMIPEEWDNEWSGIEEPSLEPAPLVGLTNTASGSVLPEAVVPNSGSSTAPSLVGSVKTAPTSPAVNTSPTPDKSGASAQMSAGDMAAFLKGLGVSSQMIPADASDQWWEQLGVSFQELLMGLMGILRARSTVKSEFRVNQTTFQQKENNPLKFSATVDDVFHNLFNRSGASFLPPRQAIKDAFDDVNRHEEAIMAGAKGSIVGVLKQLSPEFIESKDFSSSFMDKMTPARRQARYWEMYKDLYKDVHGDMSQEGTRAVNDEFTAAYEAALKK</sequence>
<dbReference type="RefSeq" id="WP_344796520.1">
    <property type="nucleotide sequence ID" value="NZ_BAABBN010000004.1"/>
</dbReference>
<evidence type="ECO:0000259" key="2">
    <source>
        <dbReference type="PROSITE" id="PS50006"/>
    </source>
</evidence>
<protein>
    <recommendedName>
        <fullName evidence="2">FHA domain-containing protein</fullName>
    </recommendedName>
</protein>
<dbReference type="InterPro" id="IPR046883">
    <property type="entry name" value="T6SS_FHA_C"/>
</dbReference>
<name>A0ABP7M9U1_9GAMM</name>
<dbReference type="SUPFAM" id="SSF49879">
    <property type="entry name" value="SMAD/FHA domain"/>
    <property type="match status" value="1"/>
</dbReference>
<organism evidence="3 4">
    <name type="scientific">Litoribacillus peritrichatus</name>
    <dbReference type="NCBI Taxonomy" id="718191"/>
    <lineage>
        <taxon>Bacteria</taxon>
        <taxon>Pseudomonadati</taxon>
        <taxon>Pseudomonadota</taxon>
        <taxon>Gammaproteobacteria</taxon>
        <taxon>Oceanospirillales</taxon>
        <taxon>Oceanospirillaceae</taxon>
        <taxon>Litoribacillus</taxon>
    </lineage>
</organism>
<evidence type="ECO:0000313" key="3">
    <source>
        <dbReference type="EMBL" id="GAA3918498.1"/>
    </source>
</evidence>
<evidence type="ECO:0000313" key="4">
    <source>
        <dbReference type="Proteomes" id="UP001501565"/>
    </source>
</evidence>
<gene>
    <name evidence="3" type="ORF">GCM10022277_12180</name>
</gene>
<dbReference type="Proteomes" id="UP001501565">
    <property type="component" value="Unassembled WGS sequence"/>
</dbReference>
<dbReference type="NCBIfam" id="TIGR03354">
    <property type="entry name" value="VI_FHA"/>
    <property type="match status" value="1"/>
</dbReference>
<dbReference type="InterPro" id="IPR000253">
    <property type="entry name" value="FHA_dom"/>
</dbReference>
<dbReference type="Pfam" id="PF20232">
    <property type="entry name" value="T6SS_FHA_C"/>
    <property type="match status" value="1"/>
</dbReference>
<dbReference type="SMART" id="SM00240">
    <property type="entry name" value="FHA"/>
    <property type="match status" value="1"/>
</dbReference>
<keyword evidence="4" id="KW-1185">Reference proteome</keyword>
<feature type="domain" description="FHA" evidence="2">
    <location>
        <begin position="28"/>
        <end position="78"/>
    </location>
</feature>
<dbReference type="EMBL" id="BAABBN010000004">
    <property type="protein sequence ID" value="GAA3918498.1"/>
    <property type="molecule type" value="Genomic_DNA"/>
</dbReference>